<dbReference type="AlphaFoldDB" id="A0A450Y6L4"/>
<sequence length="106" mass="11576">MEKSLSSVSRQFSGSNSVIRSRQLSASDMGTLAYFRISRLMASDSRDKSKGIGSYSVQHFDGITRITTVAANQKASLCQNRFAGQQWETNVFQSVSLGCVVFSGSH</sequence>
<accession>A0A450Y6L4</accession>
<dbReference type="EMBL" id="CAADFU010000004">
    <property type="protein sequence ID" value="VFK39747.1"/>
    <property type="molecule type" value="Genomic_DNA"/>
</dbReference>
<dbReference type="EMBL" id="CAADHB010000026">
    <property type="protein sequence ID" value="VFK78803.1"/>
    <property type="molecule type" value="Genomic_DNA"/>
</dbReference>
<dbReference type="EMBL" id="CAADFR010000011">
    <property type="protein sequence ID" value="VFK37148.1"/>
    <property type="molecule type" value="Genomic_DNA"/>
</dbReference>
<evidence type="ECO:0000313" key="1">
    <source>
        <dbReference type="EMBL" id="VFK37148.1"/>
    </source>
</evidence>
<evidence type="ECO:0000313" key="3">
    <source>
        <dbReference type="EMBL" id="VFK78803.1"/>
    </source>
</evidence>
<gene>
    <name evidence="3" type="ORF">BECKSD772D_GA0070982_102611</name>
    <name evidence="2" type="ORF">BECKSD772E_GA0070983_100428</name>
    <name evidence="1" type="ORF">BECKSD772F_GA0070984_101112</name>
</gene>
<protein>
    <submittedName>
        <fullName evidence="1">Uncharacterized protein</fullName>
    </submittedName>
</protein>
<reference evidence="1" key="1">
    <citation type="submission" date="2019-02" db="EMBL/GenBank/DDBJ databases">
        <authorList>
            <person name="Gruber-Vodicka R. H."/>
            <person name="Seah K. B. B."/>
        </authorList>
    </citation>
    <scope>NUCLEOTIDE SEQUENCE</scope>
    <source>
        <strain evidence="3">BECK_S127</strain>
        <strain evidence="2">BECK_S1320</strain>
        <strain evidence="1">BECK_S1321</strain>
    </source>
</reference>
<proteinExistence type="predicted"/>
<organism evidence="1">
    <name type="scientific">Candidatus Kentrum sp. SD</name>
    <dbReference type="NCBI Taxonomy" id="2126332"/>
    <lineage>
        <taxon>Bacteria</taxon>
        <taxon>Pseudomonadati</taxon>
        <taxon>Pseudomonadota</taxon>
        <taxon>Gammaproteobacteria</taxon>
        <taxon>Candidatus Kentrum</taxon>
    </lineage>
</organism>
<evidence type="ECO:0000313" key="2">
    <source>
        <dbReference type="EMBL" id="VFK39747.1"/>
    </source>
</evidence>
<name>A0A450Y6L4_9GAMM</name>